<dbReference type="AlphaFoldDB" id="A0A831ETZ9"/>
<dbReference type="EMBL" id="CAPB01000039">
    <property type="protein sequence ID" value="CCO95296.1"/>
    <property type="molecule type" value="Genomic_DNA"/>
</dbReference>
<reference evidence="1 2" key="2">
    <citation type="submission" date="2013-04" db="EMBL/GenBank/DDBJ databases">
        <title>Comparative genomics of 12 strains of Erwinia amylovora identifies a pan-genome with a large conserved core and provides insights into host specificity.</title>
        <authorList>
            <person name="Mann R.A."/>
            <person name="Smits T.H.M."/>
            <person name="Buehlmann A."/>
            <person name="Blom J."/>
            <person name="Goesmann A."/>
            <person name="Frey J.E."/>
            <person name="Plummer K.M."/>
            <person name="Beer S.V."/>
            <person name="Luck J."/>
            <person name="Duffy B."/>
            <person name="Rodoni B."/>
        </authorList>
    </citation>
    <scope>NUCLEOTIDE SEQUENCE [LARGE SCALE GENOMIC DNA]</scope>
    <source>
        <strain evidence="2">CFBP 1232</strain>
    </source>
</reference>
<dbReference type="Proteomes" id="UP000013111">
    <property type="component" value="Unassembled WGS sequence"/>
</dbReference>
<name>A0A831ETZ9_ERWAM</name>
<evidence type="ECO:0000313" key="2">
    <source>
        <dbReference type="Proteomes" id="UP000013111"/>
    </source>
</evidence>
<dbReference type="RefSeq" id="WP_004160385.1">
    <property type="nucleotide sequence ID" value="NZ_BAYW01000018.1"/>
</dbReference>
<gene>
    <name evidence="1" type="ORF">BN437_3395</name>
</gene>
<proteinExistence type="predicted"/>
<protein>
    <submittedName>
        <fullName evidence="1">Uncharacterized protein</fullName>
    </submittedName>
</protein>
<evidence type="ECO:0000313" key="1">
    <source>
        <dbReference type="EMBL" id="CCO95296.1"/>
    </source>
</evidence>
<organism evidence="1 2">
    <name type="scientific">Erwinia amylovora NBRC 12687 = CFBP 1232</name>
    <dbReference type="NCBI Taxonomy" id="1219359"/>
    <lineage>
        <taxon>Bacteria</taxon>
        <taxon>Pseudomonadati</taxon>
        <taxon>Pseudomonadota</taxon>
        <taxon>Gammaproteobacteria</taxon>
        <taxon>Enterobacterales</taxon>
        <taxon>Erwiniaceae</taxon>
        <taxon>Erwinia</taxon>
    </lineage>
</organism>
<accession>A0A831ETZ9</accession>
<dbReference type="GeneID" id="97607403"/>
<sequence>MKEHPNKHIQAAIAYAMEQDWRFRPASGHAFGRLICGIAEHRQHQMSVWSTPRVPEHHAAQIRRKVDSCQSSILTH</sequence>
<comment type="caution">
    <text evidence="1">The sequence shown here is derived from an EMBL/GenBank/DDBJ whole genome shotgun (WGS) entry which is preliminary data.</text>
</comment>
<reference evidence="1 2" key="1">
    <citation type="submission" date="2012-11" db="EMBL/GenBank/DDBJ databases">
        <authorList>
            <person name="Linke B."/>
        </authorList>
    </citation>
    <scope>NUCLEOTIDE SEQUENCE [LARGE SCALE GENOMIC DNA]</scope>
    <source>
        <strain evidence="2">CFBP 1232</strain>
    </source>
</reference>